<feature type="transmembrane region" description="Helical" evidence="6">
    <location>
        <begin position="261"/>
        <end position="282"/>
    </location>
</feature>
<feature type="transmembrane region" description="Helical" evidence="6">
    <location>
        <begin position="80"/>
        <end position="100"/>
    </location>
</feature>
<dbReference type="InterPro" id="IPR050638">
    <property type="entry name" value="AA-Vitamin_Transporters"/>
</dbReference>
<organism evidence="8 9">
    <name type="scientific">Thermovenabulum gondwanense</name>
    <dbReference type="NCBI Taxonomy" id="520767"/>
    <lineage>
        <taxon>Bacteria</taxon>
        <taxon>Bacillati</taxon>
        <taxon>Bacillota</taxon>
        <taxon>Clostridia</taxon>
        <taxon>Thermosediminibacterales</taxon>
        <taxon>Thermosediminibacteraceae</taxon>
        <taxon>Thermovenabulum</taxon>
    </lineage>
</organism>
<dbReference type="STRING" id="520767.ATZ99_01900"/>
<evidence type="ECO:0000256" key="4">
    <source>
        <dbReference type="ARBA" id="ARBA00022989"/>
    </source>
</evidence>
<dbReference type="Proteomes" id="UP000075737">
    <property type="component" value="Unassembled WGS sequence"/>
</dbReference>
<dbReference type="EMBL" id="LOHZ01000015">
    <property type="protein sequence ID" value="KYO68681.1"/>
    <property type="molecule type" value="Genomic_DNA"/>
</dbReference>
<feature type="transmembrane region" description="Helical" evidence="6">
    <location>
        <begin position="136"/>
        <end position="152"/>
    </location>
</feature>
<evidence type="ECO:0000259" key="7">
    <source>
        <dbReference type="Pfam" id="PF00892"/>
    </source>
</evidence>
<keyword evidence="5 6" id="KW-0472">Membrane</keyword>
<keyword evidence="4 6" id="KW-1133">Transmembrane helix</keyword>
<comment type="caution">
    <text evidence="8">The sequence shown here is derived from an EMBL/GenBank/DDBJ whole genome shotgun (WGS) entry which is preliminary data.</text>
</comment>
<name>A0A162N1U7_9FIRM</name>
<feature type="transmembrane region" description="Helical" evidence="6">
    <location>
        <begin position="196"/>
        <end position="216"/>
    </location>
</feature>
<evidence type="ECO:0000256" key="3">
    <source>
        <dbReference type="ARBA" id="ARBA00022692"/>
    </source>
</evidence>
<evidence type="ECO:0000313" key="8">
    <source>
        <dbReference type="EMBL" id="KYO68681.1"/>
    </source>
</evidence>
<dbReference type="AlphaFoldDB" id="A0A162N1U7"/>
<evidence type="ECO:0000256" key="2">
    <source>
        <dbReference type="ARBA" id="ARBA00007362"/>
    </source>
</evidence>
<feature type="transmembrane region" description="Helical" evidence="6">
    <location>
        <begin position="288"/>
        <end position="307"/>
    </location>
</feature>
<dbReference type="GO" id="GO:0016020">
    <property type="term" value="C:membrane"/>
    <property type="evidence" value="ECO:0007669"/>
    <property type="project" value="UniProtKB-SubCell"/>
</dbReference>
<feature type="transmembrane region" description="Helical" evidence="6">
    <location>
        <begin position="20"/>
        <end position="42"/>
    </location>
</feature>
<evidence type="ECO:0000256" key="6">
    <source>
        <dbReference type="SAM" id="Phobius"/>
    </source>
</evidence>
<gene>
    <name evidence="8" type="primary">yedA</name>
    <name evidence="8" type="ORF">ATZ99_01900</name>
</gene>
<feature type="domain" description="EamA" evidence="7">
    <location>
        <begin position="168"/>
        <end position="305"/>
    </location>
</feature>
<sequence length="311" mass="34243">MDNPIINTKEVLNNRKKIQVLIALFSVYLFWGGTYLGIKFAIETIPPFIMAGSRFLVAGLILYFWSLLSGYKNPTKKQWFSAGIIGAQLLLFGNGFVVLAEQLVPSGIAATMIATVPLWIILLEWLWKKQKSPNKGVILGIILGFAGILLLVTNSSGTPDKNNVNPVGVALLLFASFSWSLGSLSSRTVDQPRSPLLFTAMQMIVGGILLFLGSLLKGEWVHFSIVNLSLRSFLSLLYLIIFGSIVAYNAYMWLLKNTDSALVSTYAFVNPIVAVFIGWLIAGEQLTVNILIATVIIILSVIIITIFRNRN</sequence>
<feature type="transmembrane region" description="Helical" evidence="6">
    <location>
        <begin position="164"/>
        <end position="184"/>
    </location>
</feature>
<evidence type="ECO:0000313" key="9">
    <source>
        <dbReference type="Proteomes" id="UP000075737"/>
    </source>
</evidence>
<dbReference type="SUPFAM" id="SSF103481">
    <property type="entry name" value="Multidrug resistance efflux transporter EmrE"/>
    <property type="match status" value="2"/>
</dbReference>
<keyword evidence="9" id="KW-1185">Reference proteome</keyword>
<dbReference type="PANTHER" id="PTHR32322">
    <property type="entry name" value="INNER MEMBRANE TRANSPORTER"/>
    <property type="match status" value="1"/>
</dbReference>
<keyword evidence="3 6" id="KW-0812">Transmembrane</keyword>
<feature type="domain" description="EamA" evidence="7">
    <location>
        <begin position="21"/>
        <end position="152"/>
    </location>
</feature>
<reference evidence="8 9" key="1">
    <citation type="submission" date="2015-12" db="EMBL/GenBank/DDBJ databases">
        <title>Draft genome of Thermovenabulum gondwanense isolated from a red thermophilic microbial mat colonisisng an outflow channel of a bore well.</title>
        <authorList>
            <person name="Patel B.K."/>
        </authorList>
    </citation>
    <scope>NUCLEOTIDE SEQUENCE [LARGE SCALE GENOMIC DNA]</scope>
    <source>
        <strain evidence="8 9">R270</strain>
    </source>
</reference>
<dbReference type="NCBIfam" id="NF008432">
    <property type="entry name" value="PRK11272.1"/>
    <property type="match status" value="1"/>
</dbReference>
<protein>
    <submittedName>
        <fullName evidence="8">Putative inner membrane transporter YedA</fullName>
    </submittedName>
</protein>
<dbReference type="OrthoDB" id="3190463at2"/>
<dbReference type="InterPro" id="IPR000620">
    <property type="entry name" value="EamA_dom"/>
</dbReference>
<dbReference type="RefSeq" id="WP_083947279.1">
    <property type="nucleotide sequence ID" value="NZ_LOHZ01000015.1"/>
</dbReference>
<evidence type="ECO:0000256" key="1">
    <source>
        <dbReference type="ARBA" id="ARBA00004141"/>
    </source>
</evidence>
<dbReference type="PANTHER" id="PTHR32322:SF2">
    <property type="entry name" value="EAMA DOMAIN-CONTAINING PROTEIN"/>
    <property type="match status" value="1"/>
</dbReference>
<accession>A0A162N1U7</accession>
<feature type="transmembrane region" description="Helical" evidence="6">
    <location>
        <begin position="48"/>
        <end position="68"/>
    </location>
</feature>
<proteinExistence type="inferred from homology"/>
<feature type="transmembrane region" description="Helical" evidence="6">
    <location>
        <begin position="236"/>
        <end position="254"/>
    </location>
</feature>
<evidence type="ECO:0000256" key="5">
    <source>
        <dbReference type="ARBA" id="ARBA00023136"/>
    </source>
</evidence>
<comment type="subcellular location">
    <subcellularLocation>
        <location evidence="1">Membrane</location>
        <topology evidence="1">Multi-pass membrane protein</topology>
    </subcellularLocation>
</comment>
<dbReference type="Pfam" id="PF00892">
    <property type="entry name" value="EamA"/>
    <property type="match status" value="2"/>
</dbReference>
<feature type="transmembrane region" description="Helical" evidence="6">
    <location>
        <begin position="106"/>
        <end position="127"/>
    </location>
</feature>
<comment type="similarity">
    <text evidence="2">Belongs to the EamA transporter family.</text>
</comment>
<dbReference type="InterPro" id="IPR037185">
    <property type="entry name" value="EmrE-like"/>
</dbReference>